<dbReference type="Proteomes" id="UP000287394">
    <property type="component" value="Chromosome"/>
</dbReference>
<dbReference type="KEGG" id="ccot:CCAX7_27300"/>
<gene>
    <name evidence="1" type="ORF">CCAX7_27300</name>
</gene>
<protein>
    <submittedName>
        <fullName evidence="1">Uncharacterized protein</fullName>
    </submittedName>
</protein>
<evidence type="ECO:0000313" key="1">
    <source>
        <dbReference type="EMBL" id="BDI30679.1"/>
    </source>
</evidence>
<sequence>MKRRKRHRIPFWKTALALRALLCAGLIGCVFGFAHNSAIAVYRQANLPPGAEHPWDFYANGFLCVGLLSLAGIYLTRTEEAPARRLSGRVPTAKAWRALRPELVLRFPIPKMAKRTRARSGYNKAK</sequence>
<evidence type="ECO:0000313" key="2">
    <source>
        <dbReference type="Proteomes" id="UP000287394"/>
    </source>
</evidence>
<name>A0A402CTN8_9BACT</name>
<dbReference type="AlphaFoldDB" id="A0A402CTN8"/>
<reference evidence="1 2" key="1">
    <citation type="journal article" date="2019" name="Int. J. Syst. Evol. Microbiol.">
        <title>Capsulimonas corticalis gen. nov., sp. nov., an aerobic capsulated bacterium, of a novel bacterial order, Capsulimonadales ord. nov., of the class Armatimonadia of the phylum Armatimonadetes.</title>
        <authorList>
            <person name="Li J."/>
            <person name="Kudo C."/>
            <person name="Tonouchi A."/>
        </authorList>
    </citation>
    <scope>NUCLEOTIDE SEQUENCE [LARGE SCALE GENOMIC DNA]</scope>
    <source>
        <strain evidence="1 2">AX-7</strain>
    </source>
</reference>
<proteinExistence type="predicted"/>
<dbReference type="RefSeq" id="WP_119320723.1">
    <property type="nucleotide sequence ID" value="NZ_AP025739.1"/>
</dbReference>
<accession>A0A402CTN8</accession>
<keyword evidence="2" id="KW-1185">Reference proteome</keyword>
<dbReference type="EMBL" id="AP025739">
    <property type="protein sequence ID" value="BDI30679.1"/>
    <property type="molecule type" value="Genomic_DNA"/>
</dbReference>
<organism evidence="1 2">
    <name type="scientific">Capsulimonas corticalis</name>
    <dbReference type="NCBI Taxonomy" id="2219043"/>
    <lineage>
        <taxon>Bacteria</taxon>
        <taxon>Bacillati</taxon>
        <taxon>Armatimonadota</taxon>
        <taxon>Armatimonadia</taxon>
        <taxon>Capsulimonadales</taxon>
        <taxon>Capsulimonadaceae</taxon>
        <taxon>Capsulimonas</taxon>
    </lineage>
</organism>